<sequence length="64" mass="7648">MFGAVMAITDDLEFDRRDSDRHKMRGFMHSVWGRHDYAAGSYLKMLKFQRKADAFRSAFDLWWA</sequence>
<accession>A0A2N3L0V8</accession>
<evidence type="ECO:0000313" key="2">
    <source>
        <dbReference type="Proteomes" id="UP000233332"/>
    </source>
</evidence>
<dbReference type="EMBL" id="NXGX01000015">
    <property type="protein sequence ID" value="PKR56356.1"/>
    <property type="molecule type" value="Genomic_DNA"/>
</dbReference>
<dbReference type="AlphaFoldDB" id="A0A2N3L0V8"/>
<gene>
    <name evidence="1" type="ORF">COO92_21360</name>
</gene>
<reference evidence="1 2" key="1">
    <citation type="submission" date="2017-09" db="EMBL/GenBank/DDBJ databases">
        <title>Biodiversity and function of Thalassospira species in the particle-attached aromatic-hydrocarbon-degrading consortia from the surface seawater of the China South Sea.</title>
        <authorList>
            <person name="Dong C."/>
            <person name="Lai Q."/>
            <person name="Shao Z."/>
        </authorList>
    </citation>
    <scope>NUCLEOTIDE SEQUENCE [LARGE SCALE GENOMIC DNA]</scope>
    <source>
        <strain evidence="1 2">139Z-12</strain>
    </source>
</reference>
<proteinExistence type="predicted"/>
<dbReference type="Proteomes" id="UP000233332">
    <property type="component" value="Unassembled WGS sequence"/>
</dbReference>
<organism evidence="1 2">
    <name type="scientific">Thalassospira lohafexi</name>
    <dbReference type="NCBI Taxonomy" id="744227"/>
    <lineage>
        <taxon>Bacteria</taxon>
        <taxon>Pseudomonadati</taxon>
        <taxon>Pseudomonadota</taxon>
        <taxon>Alphaproteobacteria</taxon>
        <taxon>Rhodospirillales</taxon>
        <taxon>Thalassospiraceae</taxon>
        <taxon>Thalassospira</taxon>
    </lineage>
</organism>
<keyword evidence="2" id="KW-1185">Reference proteome</keyword>
<evidence type="ECO:0000313" key="1">
    <source>
        <dbReference type="EMBL" id="PKR56356.1"/>
    </source>
</evidence>
<name>A0A2N3L0V8_9PROT</name>
<protein>
    <submittedName>
        <fullName evidence="1">Uncharacterized protein</fullName>
    </submittedName>
</protein>
<comment type="caution">
    <text evidence="1">The sequence shown here is derived from an EMBL/GenBank/DDBJ whole genome shotgun (WGS) entry which is preliminary data.</text>
</comment>